<evidence type="ECO:0000256" key="13">
    <source>
        <dbReference type="SAM" id="Phobius"/>
    </source>
</evidence>
<keyword evidence="6" id="KW-1003">Cell membrane</keyword>
<keyword evidence="9 12" id="KW-0653">Protein transport</keyword>
<keyword evidence="5 12" id="KW-0813">Transport</keyword>
<reference evidence="15" key="1">
    <citation type="journal article" date="2019" name="Int. J. Syst. Evol. Microbiol.">
        <title>The Global Catalogue of Microorganisms (GCM) 10K type strain sequencing project: providing services to taxonomists for standard genome sequencing and annotation.</title>
        <authorList>
            <consortium name="The Broad Institute Genomics Platform"/>
            <consortium name="The Broad Institute Genome Sequencing Center for Infectious Disease"/>
            <person name="Wu L."/>
            <person name="Ma J."/>
        </authorList>
    </citation>
    <scope>NUCLEOTIDE SEQUENCE [LARGE SCALE GENOMIC DNA]</scope>
    <source>
        <strain evidence="15">CGMCC 1.10759</strain>
    </source>
</reference>
<evidence type="ECO:0000256" key="1">
    <source>
        <dbReference type="ARBA" id="ARBA00003540"/>
    </source>
</evidence>
<name>A0ABV8T2G1_9GAMM</name>
<dbReference type="RefSeq" id="WP_380603918.1">
    <property type="nucleotide sequence ID" value="NZ_JBHSDU010000015.1"/>
</dbReference>
<comment type="caution">
    <text evidence="14">The sequence shown here is derived from an EMBL/GenBank/DDBJ whole genome shotgun (WGS) entry which is preliminary data.</text>
</comment>
<keyword evidence="8 12" id="KW-0812">Transmembrane</keyword>
<dbReference type="InterPro" id="IPR003400">
    <property type="entry name" value="ExbD"/>
</dbReference>
<dbReference type="Gene3D" id="3.30.420.270">
    <property type="match status" value="1"/>
</dbReference>
<protein>
    <submittedName>
        <fullName evidence="14">ExbD/TolR family protein</fullName>
    </submittedName>
</protein>
<keyword evidence="15" id="KW-1185">Reference proteome</keyword>
<gene>
    <name evidence="14" type="ORF">ACFPN2_30895</name>
</gene>
<comment type="subcellular location">
    <subcellularLocation>
        <location evidence="2">Cell inner membrane</location>
        <topology evidence="2">Single-pass type II membrane protein</topology>
    </subcellularLocation>
    <subcellularLocation>
        <location evidence="12">Cell membrane</location>
        <topology evidence="12">Single-pass type II membrane protein</topology>
    </subcellularLocation>
</comment>
<evidence type="ECO:0000256" key="7">
    <source>
        <dbReference type="ARBA" id="ARBA00022519"/>
    </source>
</evidence>
<evidence type="ECO:0000256" key="12">
    <source>
        <dbReference type="RuleBase" id="RU003879"/>
    </source>
</evidence>
<evidence type="ECO:0000256" key="9">
    <source>
        <dbReference type="ARBA" id="ARBA00022927"/>
    </source>
</evidence>
<evidence type="ECO:0000256" key="10">
    <source>
        <dbReference type="ARBA" id="ARBA00022989"/>
    </source>
</evidence>
<dbReference type="Pfam" id="PF02472">
    <property type="entry name" value="ExbD"/>
    <property type="match status" value="1"/>
</dbReference>
<comment type="subunit">
    <text evidence="4">The accessory proteins ExbB and ExbD seem to form a complex with TonB.</text>
</comment>
<keyword evidence="11 13" id="KW-0472">Membrane</keyword>
<comment type="function">
    <text evidence="1">Involved in the TonB-dependent energy-dependent transport of various receptor-bound substrates.</text>
</comment>
<evidence type="ECO:0000256" key="3">
    <source>
        <dbReference type="ARBA" id="ARBA00005811"/>
    </source>
</evidence>
<evidence type="ECO:0000256" key="5">
    <source>
        <dbReference type="ARBA" id="ARBA00022448"/>
    </source>
</evidence>
<sequence length="139" mass="15441">MAMSISASGNNEPMVDMNTTPLIDVMLVLLIMFIITLPVMTNNIKLDMPISDGGRTQPEVIKLGIESDGTIVWNGTVVESLAHLEQFFRAEAAKPNQPELHVRPDKRAKYDQVAQVLGSAQRNGMKRIGFEGQEQYLKE</sequence>
<accession>A0ABV8T2G1</accession>
<dbReference type="PANTHER" id="PTHR30558">
    <property type="entry name" value="EXBD MEMBRANE COMPONENT OF PMF-DRIVEN MACROMOLECULE IMPORT SYSTEM"/>
    <property type="match status" value="1"/>
</dbReference>
<comment type="similarity">
    <text evidence="3 12">Belongs to the ExbD/TolR family.</text>
</comment>
<evidence type="ECO:0000313" key="14">
    <source>
        <dbReference type="EMBL" id="MFC4313525.1"/>
    </source>
</evidence>
<evidence type="ECO:0000256" key="4">
    <source>
        <dbReference type="ARBA" id="ARBA00011471"/>
    </source>
</evidence>
<feature type="transmembrane region" description="Helical" evidence="13">
    <location>
        <begin position="20"/>
        <end position="40"/>
    </location>
</feature>
<keyword evidence="10 13" id="KW-1133">Transmembrane helix</keyword>
<evidence type="ECO:0000256" key="6">
    <source>
        <dbReference type="ARBA" id="ARBA00022475"/>
    </source>
</evidence>
<keyword evidence="7" id="KW-0997">Cell inner membrane</keyword>
<dbReference type="EMBL" id="JBHSDU010000015">
    <property type="protein sequence ID" value="MFC4313525.1"/>
    <property type="molecule type" value="Genomic_DNA"/>
</dbReference>
<dbReference type="Proteomes" id="UP001595904">
    <property type="component" value="Unassembled WGS sequence"/>
</dbReference>
<evidence type="ECO:0000256" key="2">
    <source>
        <dbReference type="ARBA" id="ARBA00004249"/>
    </source>
</evidence>
<evidence type="ECO:0000313" key="15">
    <source>
        <dbReference type="Proteomes" id="UP001595904"/>
    </source>
</evidence>
<evidence type="ECO:0000256" key="8">
    <source>
        <dbReference type="ARBA" id="ARBA00022692"/>
    </source>
</evidence>
<proteinExistence type="inferred from homology"/>
<dbReference type="PANTHER" id="PTHR30558:SF12">
    <property type="entry name" value="BIOPOLYMER TRANSPORT PROTEIN EXBD"/>
    <property type="match status" value="1"/>
</dbReference>
<organism evidence="14 15">
    <name type="scientific">Steroidobacter flavus</name>
    <dbReference type="NCBI Taxonomy" id="1842136"/>
    <lineage>
        <taxon>Bacteria</taxon>
        <taxon>Pseudomonadati</taxon>
        <taxon>Pseudomonadota</taxon>
        <taxon>Gammaproteobacteria</taxon>
        <taxon>Steroidobacterales</taxon>
        <taxon>Steroidobacteraceae</taxon>
        <taxon>Steroidobacter</taxon>
    </lineage>
</organism>
<evidence type="ECO:0000256" key="11">
    <source>
        <dbReference type="ARBA" id="ARBA00023136"/>
    </source>
</evidence>